<evidence type="ECO:0000313" key="3">
    <source>
        <dbReference type="Proteomes" id="UP001610432"/>
    </source>
</evidence>
<feature type="compositionally biased region" description="Polar residues" evidence="1">
    <location>
        <begin position="852"/>
        <end position="881"/>
    </location>
</feature>
<proteinExistence type="predicted"/>
<reference evidence="2 3" key="1">
    <citation type="submission" date="2024-07" db="EMBL/GenBank/DDBJ databases">
        <title>Section-level genome sequencing and comparative genomics of Aspergillus sections Usti and Cavernicolus.</title>
        <authorList>
            <consortium name="Lawrence Berkeley National Laboratory"/>
            <person name="Nybo J.L."/>
            <person name="Vesth T.C."/>
            <person name="Theobald S."/>
            <person name="Frisvad J.C."/>
            <person name="Larsen T.O."/>
            <person name="Kjaerboelling I."/>
            <person name="Rothschild-Mancinelli K."/>
            <person name="Lyhne E.K."/>
            <person name="Kogle M.E."/>
            <person name="Barry K."/>
            <person name="Clum A."/>
            <person name="Na H."/>
            <person name="Ledsgaard L."/>
            <person name="Lin J."/>
            <person name="Lipzen A."/>
            <person name="Kuo A."/>
            <person name="Riley R."/>
            <person name="Mondo S."/>
            <person name="Labutti K."/>
            <person name="Haridas S."/>
            <person name="Pangalinan J."/>
            <person name="Salamov A.A."/>
            <person name="Simmons B.A."/>
            <person name="Magnuson J.K."/>
            <person name="Chen J."/>
            <person name="Drula E."/>
            <person name="Henrissat B."/>
            <person name="Wiebenga A."/>
            <person name="Lubbers R.J."/>
            <person name="Gomes A.C."/>
            <person name="Macurrencykelacurrency M.R."/>
            <person name="Stajich J."/>
            <person name="Grigoriev I.V."/>
            <person name="Mortensen U.H."/>
            <person name="De Vries R.P."/>
            <person name="Baker S.E."/>
            <person name="Andersen M.R."/>
        </authorList>
    </citation>
    <scope>NUCLEOTIDE SEQUENCE [LARGE SCALE GENOMIC DNA]</scope>
    <source>
        <strain evidence="2 3">CBS 449.75</strain>
    </source>
</reference>
<evidence type="ECO:0000256" key="1">
    <source>
        <dbReference type="SAM" id="MobiDB-lite"/>
    </source>
</evidence>
<feature type="compositionally biased region" description="Basic and acidic residues" evidence="1">
    <location>
        <begin position="404"/>
        <end position="429"/>
    </location>
</feature>
<feature type="region of interest" description="Disordered" evidence="1">
    <location>
        <begin position="138"/>
        <end position="202"/>
    </location>
</feature>
<comment type="caution">
    <text evidence="2">The sequence shown here is derived from an EMBL/GenBank/DDBJ whole genome shotgun (WGS) entry which is preliminary data.</text>
</comment>
<feature type="compositionally biased region" description="Basic residues" evidence="1">
    <location>
        <begin position="138"/>
        <end position="150"/>
    </location>
</feature>
<feature type="compositionally biased region" description="Basic and acidic residues" evidence="1">
    <location>
        <begin position="561"/>
        <end position="575"/>
    </location>
</feature>
<evidence type="ECO:0008006" key="4">
    <source>
        <dbReference type="Google" id="ProtNLM"/>
    </source>
</evidence>
<feature type="compositionally biased region" description="Pro residues" evidence="1">
    <location>
        <begin position="631"/>
        <end position="647"/>
    </location>
</feature>
<feature type="region of interest" description="Disordered" evidence="1">
    <location>
        <begin position="219"/>
        <end position="314"/>
    </location>
</feature>
<feature type="compositionally biased region" description="Polar residues" evidence="1">
    <location>
        <begin position="235"/>
        <end position="244"/>
    </location>
</feature>
<sequence>MELQNPMRERNQPEGSLVAEAPTIPTYRPHSQPSKRKYTISALAPKYQQYLSMADDLQPTDKSSSRTSNQNVTETVRYIQVNASSEEHPHSAGARDMFKAGQRRLKLAIRNKKGTDPKVKADDATRQLGALQQERYFPKSRYRKPAHKKSAASTGSLSKTISDLSFKSNSKRDVESIGRPWLENPLESRNAPGSKGSSQPSTLDLRDLASFVETAVNFSSQADNMNPSPYRAPTGQASEPTATATPVHEHIPRSVALPVLSTSTSPPKTEDTEQKGSYELSRPQLNGLTRSKTPNGQQNSNNQSLNKPGPKGVTSIATTNLATVSSATCSRSVSAPTTPVLKLFPDTMPPRMSSRGALRIPICRSPTPTQSLPPTPRSQKPTSLAAPFEPGNRDSVNSSNSLPRIHEDATDAREDKQHTPTDPERRLDNFPESDETAVIQVKHSRPPSSLPPGAIDAFPVPAPIGPLPKVPKPIPRIYGQESQRLLIHRPTDPIDSTQPDLEPPANVAPCINVSTPNSAGNSQRSSGRTSPFPVLTTDGSEVVAAQGGAPEATGLLQPRRNSSEKAARSREDKVRSLIFRDLAATKISSKHGKTESQSTENQQVHIASSYRGDQSQPRAHRHYQRKISPRPSLPIPMSPPPSAPPRHTPQDRRYGMNPKSAMAAAIENYENLSRPGPNSNTRVQRKNSIQDVETKRGRTSMEPNSHDDRAETPLPSSDDEGLAGSFCWNPPQRSSGRRRRAKPAPIIIDAPSPPRGRKLKKGTGTDDMSPPTRRGRGRHGPESAVHEHPTPHDYQTYYPHGYYTTESKPTSSLEGRIEYLERQNKILQAALLAALDVGVKQDLSNLLGVHAASSTTNTTPPLTGRSLSSITNTSTSEVQYTEQDRGSSDKMPYHPDRWFARPESFGEGSYDSEDSAEVRDLEAIHDFDLDWLSDRSSIMG</sequence>
<keyword evidence="3" id="KW-1185">Reference proteome</keyword>
<feature type="compositionally biased region" description="Polar residues" evidence="1">
    <location>
        <begin position="283"/>
        <end position="296"/>
    </location>
</feature>
<evidence type="ECO:0000313" key="2">
    <source>
        <dbReference type="EMBL" id="KAL2871569.1"/>
    </source>
</evidence>
<feature type="compositionally biased region" description="Polar residues" evidence="1">
    <location>
        <begin position="512"/>
        <end position="529"/>
    </location>
</feature>
<feature type="compositionally biased region" description="Basic residues" evidence="1">
    <location>
        <begin position="618"/>
        <end position="628"/>
    </location>
</feature>
<gene>
    <name evidence="2" type="ORF">BJX67DRAFT_165981</name>
</gene>
<feature type="region of interest" description="Disordered" evidence="1">
    <location>
        <begin position="344"/>
        <end position="431"/>
    </location>
</feature>
<feature type="region of interest" description="Disordered" evidence="1">
    <location>
        <begin position="1"/>
        <end position="36"/>
    </location>
</feature>
<feature type="compositionally biased region" description="Basic and acidic residues" evidence="1">
    <location>
        <begin position="779"/>
        <end position="791"/>
    </location>
</feature>
<dbReference type="EMBL" id="JBFXLQ010000003">
    <property type="protein sequence ID" value="KAL2871569.1"/>
    <property type="molecule type" value="Genomic_DNA"/>
</dbReference>
<feature type="region of interest" description="Disordered" evidence="1">
    <location>
        <begin position="481"/>
        <end position="792"/>
    </location>
</feature>
<feature type="compositionally biased region" description="Polar residues" evidence="1">
    <location>
        <begin position="60"/>
        <end position="73"/>
    </location>
</feature>
<dbReference type="GeneID" id="98140075"/>
<feature type="region of interest" description="Disordered" evidence="1">
    <location>
        <begin position="852"/>
        <end position="916"/>
    </location>
</feature>
<feature type="compositionally biased region" description="Polar residues" evidence="1">
    <location>
        <begin position="151"/>
        <end position="168"/>
    </location>
</feature>
<dbReference type="Proteomes" id="UP001610432">
    <property type="component" value="Unassembled WGS sequence"/>
</dbReference>
<feature type="compositionally biased region" description="Polar residues" evidence="1">
    <location>
        <begin position="595"/>
        <end position="617"/>
    </location>
</feature>
<organism evidence="2 3">
    <name type="scientific">Aspergillus lucknowensis</name>
    <dbReference type="NCBI Taxonomy" id="176173"/>
    <lineage>
        <taxon>Eukaryota</taxon>
        <taxon>Fungi</taxon>
        <taxon>Dikarya</taxon>
        <taxon>Ascomycota</taxon>
        <taxon>Pezizomycotina</taxon>
        <taxon>Eurotiomycetes</taxon>
        <taxon>Eurotiomycetidae</taxon>
        <taxon>Eurotiales</taxon>
        <taxon>Aspergillaceae</taxon>
        <taxon>Aspergillus</taxon>
        <taxon>Aspergillus subgen. Nidulantes</taxon>
    </lineage>
</organism>
<name>A0ABR4M4P4_9EURO</name>
<accession>A0ABR4M4P4</accession>
<dbReference type="RefSeq" id="XP_070890548.1">
    <property type="nucleotide sequence ID" value="XM_071025003.1"/>
</dbReference>
<feature type="region of interest" description="Disordered" evidence="1">
    <location>
        <begin position="53"/>
        <end position="73"/>
    </location>
</feature>
<feature type="compositionally biased region" description="Basic and acidic residues" evidence="1">
    <location>
        <begin position="882"/>
        <end position="900"/>
    </location>
</feature>
<feature type="compositionally biased region" description="Polar residues" evidence="1">
    <location>
        <begin position="676"/>
        <end position="691"/>
    </location>
</feature>
<protein>
    <recommendedName>
        <fullName evidence="4">Hap4 transcription factor heteromerisation domain-containing protein</fullName>
    </recommendedName>
</protein>